<dbReference type="GeneID" id="9947302"/>
<accession>A0A1S0TSK7</accession>
<dbReference type="CTD" id="9947302"/>
<name>A0A1S0TSK7_LOALO</name>
<protein>
    <submittedName>
        <fullName evidence="2">Uncharacterized protein</fullName>
    </submittedName>
</protein>
<evidence type="ECO:0000313" key="2">
    <source>
        <dbReference type="EMBL" id="EFO18634.1"/>
    </source>
</evidence>
<proteinExistence type="predicted"/>
<evidence type="ECO:0000256" key="1">
    <source>
        <dbReference type="SAM" id="Coils"/>
    </source>
</evidence>
<organism evidence="2">
    <name type="scientific">Loa loa</name>
    <name type="common">Eye worm</name>
    <name type="synonym">Filaria loa</name>
    <dbReference type="NCBI Taxonomy" id="7209"/>
    <lineage>
        <taxon>Eukaryota</taxon>
        <taxon>Metazoa</taxon>
        <taxon>Ecdysozoa</taxon>
        <taxon>Nematoda</taxon>
        <taxon>Chromadorea</taxon>
        <taxon>Rhabditida</taxon>
        <taxon>Spirurina</taxon>
        <taxon>Spiruromorpha</taxon>
        <taxon>Filarioidea</taxon>
        <taxon>Onchocercidae</taxon>
        <taxon>Loa</taxon>
    </lineage>
</organism>
<feature type="coiled-coil region" evidence="1">
    <location>
        <begin position="77"/>
        <end position="104"/>
    </location>
</feature>
<dbReference type="KEGG" id="loa:LOAG_09859"/>
<dbReference type="InParanoid" id="A0A1S0TSK7"/>
<keyword evidence="1" id="KW-0175">Coiled coil</keyword>
<gene>
    <name evidence="2" type="ORF">LOAG_09859</name>
</gene>
<sequence length="124" mass="14540">MEKGELSNFSESKEGGNDGRNIIHIGKLNYKKDFPESAAVTEISWSRERKLTNSVKFIMLQIVDVYYLLILLNRLRHLQLNSSIDEYEEENESEELDEDGIRCEEYYRRSRHRFSVHLVPSVSG</sequence>
<dbReference type="EMBL" id="JH712067">
    <property type="protein sequence ID" value="EFO18634.1"/>
    <property type="molecule type" value="Genomic_DNA"/>
</dbReference>
<dbReference type="AlphaFoldDB" id="A0A1S0TSK7"/>
<dbReference type="RefSeq" id="XP_003145434.1">
    <property type="nucleotide sequence ID" value="XM_003145386.1"/>
</dbReference>
<reference evidence="2" key="1">
    <citation type="submission" date="2012-04" db="EMBL/GenBank/DDBJ databases">
        <title>The Genome Sequence of Loa loa.</title>
        <authorList>
            <consortium name="The Broad Institute Genome Sequencing Platform"/>
            <consortium name="Broad Institute Genome Sequencing Center for Infectious Disease"/>
            <person name="Nutman T.B."/>
            <person name="Fink D.L."/>
            <person name="Russ C."/>
            <person name="Young S."/>
            <person name="Zeng Q."/>
            <person name="Gargeya S."/>
            <person name="Alvarado L."/>
            <person name="Berlin A."/>
            <person name="Chapman S.B."/>
            <person name="Chen Z."/>
            <person name="Freedman E."/>
            <person name="Gellesch M."/>
            <person name="Goldberg J."/>
            <person name="Griggs A."/>
            <person name="Gujja S."/>
            <person name="Heilman E.R."/>
            <person name="Heiman D."/>
            <person name="Howarth C."/>
            <person name="Mehta T."/>
            <person name="Neiman D."/>
            <person name="Pearson M."/>
            <person name="Roberts A."/>
            <person name="Saif S."/>
            <person name="Shea T."/>
            <person name="Shenoy N."/>
            <person name="Sisk P."/>
            <person name="Stolte C."/>
            <person name="Sykes S."/>
            <person name="White J."/>
            <person name="Yandava C."/>
            <person name="Haas B."/>
            <person name="Henn M.R."/>
            <person name="Nusbaum C."/>
            <person name="Birren B."/>
        </authorList>
    </citation>
    <scope>NUCLEOTIDE SEQUENCE [LARGE SCALE GENOMIC DNA]</scope>
</reference>